<reference evidence="3 4" key="1">
    <citation type="submission" date="2016-06" db="EMBL/GenBank/DDBJ databases">
        <authorList>
            <person name="Haines A.N."/>
            <person name="Council K.R."/>
        </authorList>
    </citation>
    <scope>NUCLEOTIDE SEQUENCE [LARGE SCALE GENOMIC DNA]</scope>
    <source>
        <strain evidence="3 4">SP158-29</strain>
    </source>
</reference>
<accession>A0A0E2UAT5</accession>
<gene>
    <name evidence="3" type="ORF">A9Y57_02057</name>
    <name evidence="2" type="ORF">P7G31_06555</name>
</gene>
<dbReference type="RefSeq" id="WP_003108634.1">
    <property type="nucleotide sequence ID" value="NZ_BAWT01000004.1"/>
</dbReference>
<feature type="transmembrane region" description="Helical" evidence="1">
    <location>
        <begin position="124"/>
        <end position="146"/>
    </location>
</feature>
<dbReference type="AlphaFoldDB" id="A0A0E2UAT5"/>
<comment type="caution">
    <text evidence="3">The sequence shown here is derived from an EMBL/GenBank/DDBJ whole genome shotgun (WGS) entry which is preliminary data.</text>
</comment>
<feature type="transmembrane region" description="Helical" evidence="1">
    <location>
        <begin position="92"/>
        <end position="118"/>
    </location>
</feature>
<keyword evidence="1" id="KW-1133">Transmembrane helix</keyword>
<evidence type="ECO:0000313" key="2">
    <source>
        <dbReference type="EMBL" id="MDT2731906.1"/>
    </source>
</evidence>
<dbReference type="EMBL" id="JARQAG010000008">
    <property type="protein sequence ID" value="MDT2731906.1"/>
    <property type="molecule type" value="Genomic_DNA"/>
</dbReference>
<dbReference type="EMBL" id="NSGR01000010">
    <property type="protein sequence ID" value="PCH10767.1"/>
    <property type="molecule type" value="Genomic_DNA"/>
</dbReference>
<organism evidence="3 4">
    <name type="scientific">Streptococcus parauberis</name>
    <dbReference type="NCBI Taxonomy" id="1348"/>
    <lineage>
        <taxon>Bacteria</taxon>
        <taxon>Bacillati</taxon>
        <taxon>Bacillota</taxon>
        <taxon>Bacilli</taxon>
        <taxon>Lactobacillales</taxon>
        <taxon>Streptococcaceae</taxon>
        <taxon>Streptococcus</taxon>
    </lineage>
</organism>
<protein>
    <submittedName>
        <fullName evidence="3">Uncharacterized protein</fullName>
    </submittedName>
</protein>
<name>A0A0E2UAT5_9STRE</name>
<keyword evidence="1" id="KW-0812">Transmembrane</keyword>
<feature type="transmembrane region" description="Helical" evidence="1">
    <location>
        <begin position="21"/>
        <end position="39"/>
    </location>
</feature>
<proteinExistence type="predicted"/>
<sequence length="150" mass="16792">MIKGLVNGLTGKKTLEDYKKSIQFWSILLFFIASLTLIINGKLHLTSFGKGVLIGVALALFVLIGRNYYLLGNEKKLKEAYLSAYDERNQQIFLVASAFALSLQAIIVSIGLILFAFWSIEWSIIGFLIIDLYVLLISFIGTKIILDKVI</sequence>
<evidence type="ECO:0000313" key="4">
    <source>
        <dbReference type="Proteomes" id="UP000217465"/>
    </source>
</evidence>
<reference evidence="2" key="2">
    <citation type="submission" date="2023-03" db="EMBL/GenBank/DDBJ databases">
        <authorList>
            <person name="Shen W."/>
            <person name="Cai J."/>
        </authorList>
    </citation>
    <scope>NUCLEOTIDE SEQUENCE</scope>
    <source>
        <strain evidence="2">P82-2</strain>
    </source>
</reference>
<evidence type="ECO:0000313" key="3">
    <source>
        <dbReference type="EMBL" id="PCH10767.1"/>
    </source>
</evidence>
<dbReference type="OrthoDB" id="2237585at2"/>
<feature type="transmembrane region" description="Helical" evidence="1">
    <location>
        <begin position="51"/>
        <end position="71"/>
    </location>
</feature>
<evidence type="ECO:0000256" key="1">
    <source>
        <dbReference type="SAM" id="Phobius"/>
    </source>
</evidence>
<keyword evidence="1" id="KW-0472">Membrane</keyword>
<dbReference type="Proteomes" id="UP001180515">
    <property type="component" value="Unassembled WGS sequence"/>
</dbReference>
<dbReference type="Proteomes" id="UP000217465">
    <property type="component" value="Unassembled WGS sequence"/>
</dbReference>